<keyword evidence="3 8" id="KW-0378">Hydrolase</keyword>
<dbReference type="SUPFAM" id="SSF53474">
    <property type="entry name" value="alpha/beta-Hydrolases"/>
    <property type="match status" value="1"/>
</dbReference>
<evidence type="ECO:0000256" key="4">
    <source>
        <dbReference type="SAM" id="MobiDB-lite"/>
    </source>
</evidence>
<protein>
    <submittedName>
        <fullName evidence="8">Alpha/beta hydrolase fold</fullName>
    </submittedName>
</protein>
<name>A0A285VA65_9ACTN</name>
<keyword evidence="9" id="KW-1185">Reference proteome</keyword>
<evidence type="ECO:0000313" key="9">
    <source>
        <dbReference type="Proteomes" id="UP000219435"/>
    </source>
</evidence>
<evidence type="ECO:0000256" key="2">
    <source>
        <dbReference type="ARBA" id="ARBA00022729"/>
    </source>
</evidence>
<dbReference type="Pfam" id="PF00561">
    <property type="entry name" value="Abhydrolase_1"/>
    <property type="match status" value="1"/>
</dbReference>
<dbReference type="RefSeq" id="WP_097195575.1">
    <property type="nucleotide sequence ID" value="NZ_OBQI01000003.1"/>
</dbReference>
<dbReference type="PANTHER" id="PTHR43248:SF29">
    <property type="entry name" value="TRIPEPTIDYL AMINOPEPTIDASE"/>
    <property type="match status" value="1"/>
</dbReference>
<sequence length="524" mass="54582">MRLHPGRRAVLPSLLAAMTLLAAGCTSDGGSDDEQATTSPTSAPAEPTAEPIEWTDCDEQLQPLIAGRPGSERGLSFDCAQVSVPISYDEAAGDTLPIPVIRAVHPGQTERIGSLVINPGGPGASGVDAAIGLALTLPEDVLRRFDLVGFDPRGVGLSEAAVECIPADTKDRLIASEPQPTSAEQLDDTFALATEVAEGCAERYESPAALGAFNTVDTARDMDLLREALGEEQLTYLGYSYGTTLGSTYAELFPDRVRALVLDAAVDPDQDLRASAEASAAGLEAGFDAFAQNCLSLIAGCPLGADPRLFVDELMLQASQAPIPSAEEGETRQATPGVVLTAVQAALYDTRTWPQLSQSLAAARGGNAAGLFSLADSYSGRLEDGTYSNLLDANVAINCADTDEQIEAADVRRLAAEWDAKYPLFGAGSAAGLFTCTPWEADRTPLPERDAEGSAPILVVGNAGDPVTPLPGAVDLAEDLTAGVLLTWQGQGHTAYPKNQCVNDAVNAYLIDLVVPLDGLTCPA</sequence>
<feature type="domain" description="AB hydrolase-1" evidence="6">
    <location>
        <begin position="115"/>
        <end position="295"/>
    </location>
</feature>
<feature type="signal peptide" evidence="5">
    <location>
        <begin position="1"/>
        <end position="22"/>
    </location>
</feature>
<dbReference type="InterPro" id="IPR051601">
    <property type="entry name" value="Serine_prot/Carboxylest_S33"/>
</dbReference>
<evidence type="ECO:0000256" key="5">
    <source>
        <dbReference type="SAM" id="SignalP"/>
    </source>
</evidence>
<dbReference type="InterPro" id="IPR013595">
    <property type="entry name" value="Pept_S33_TAP-like_C"/>
</dbReference>
<dbReference type="AlphaFoldDB" id="A0A285VA65"/>
<dbReference type="Proteomes" id="UP000219435">
    <property type="component" value="Unassembled WGS sequence"/>
</dbReference>
<evidence type="ECO:0000256" key="3">
    <source>
        <dbReference type="ARBA" id="ARBA00022801"/>
    </source>
</evidence>
<evidence type="ECO:0000313" key="8">
    <source>
        <dbReference type="EMBL" id="SOC49936.1"/>
    </source>
</evidence>
<keyword evidence="2 5" id="KW-0732">Signal</keyword>
<feature type="compositionally biased region" description="Low complexity" evidence="4">
    <location>
        <begin position="36"/>
        <end position="49"/>
    </location>
</feature>
<gene>
    <name evidence="8" type="ORF">SAMN05660748_2670</name>
</gene>
<comment type="similarity">
    <text evidence="1">Belongs to the peptidase S33 family.</text>
</comment>
<evidence type="ECO:0000256" key="1">
    <source>
        <dbReference type="ARBA" id="ARBA00010088"/>
    </source>
</evidence>
<feature type="region of interest" description="Disordered" evidence="4">
    <location>
        <begin position="26"/>
        <end position="49"/>
    </location>
</feature>
<feature type="chain" id="PRO_5039035961" evidence="5">
    <location>
        <begin position="23"/>
        <end position="524"/>
    </location>
</feature>
<dbReference type="InterPro" id="IPR029058">
    <property type="entry name" value="AB_hydrolase_fold"/>
</dbReference>
<dbReference type="PROSITE" id="PS51257">
    <property type="entry name" value="PROKAR_LIPOPROTEIN"/>
    <property type="match status" value="1"/>
</dbReference>
<accession>A0A285VA65</accession>
<organism evidence="8 9">
    <name type="scientific">Blastococcus aggregatus</name>
    <dbReference type="NCBI Taxonomy" id="38502"/>
    <lineage>
        <taxon>Bacteria</taxon>
        <taxon>Bacillati</taxon>
        <taxon>Actinomycetota</taxon>
        <taxon>Actinomycetes</taxon>
        <taxon>Geodermatophilales</taxon>
        <taxon>Geodermatophilaceae</taxon>
        <taxon>Blastococcus</taxon>
    </lineage>
</organism>
<dbReference type="InterPro" id="IPR000073">
    <property type="entry name" value="AB_hydrolase_1"/>
</dbReference>
<dbReference type="GO" id="GO:0016787">
    <property type="term" value="F:hydrolase activity"/>
    <property type="evidence" value="ECO:0007669"/>
    <property type="project" value="UniProtKB-KW"/>
</dbReference>
<feature type="domain" description="Peptidase S33 tripeptidyl aminopeptidase-like C-terminal" evidence="7">
    <location>
        <begin position="422"/>
        <end position="522"/>
    </location>
</feature>
<reference evidence="9" key="1">
    <citation type="submission" date="2017-08" db="EMBL/GenBank/DDBJ databases">
        <authorList>
            <person name="Varghese N."/>
            <person name="Submissions S."/>
        </authorList>
    </citation>
    <scope>NUCLEOTIDE SEQUENCE [LARGE SCALE GENOMIC DNA]</scope>
    <source>
        <strain evidence="9">DSM 4725</strain>
    </source>
</reference>
<dbReference type="Pfam" id="PF08386">
    <property type="entry name" value="Abhydrolase_4"/>
    <property type="match status" value="1"/>
</dbReference>
<dbReference type="EMBL" id="OBQI01000003">
    <property type="protein sequence ID" value="SOC49936.1"/>
    <property type="molecule type" value="Genomic_DNA"/>
</dbReference>
<evidence type="ECO:0000259" key="7">
    <source>
        <dbReference type="Pfam" id="PF08386"/>
    </source>
</evidence>
<dbReference type="PANTHER" id="PTHR43248">
    <property type="entry name" value="2-SUCCINYL-6-HYDROXY-2,4-CYCLOHEXADIENE-1-CARBOXYLATE SYNTHASE"/>
    <property type="match status" value="1"/>
</dbReference>
<evidence type="ECO:0000259" key="6">
    <source>
        <dbReference type="Pfam" id="PF00561"/>
    </source>
</evidence>
<dbReference type="OrthoDB" id="4498590at2"/>
<proteinExistence type="inferred from homology"/>
<dbReference type="Gene3D" id="3.40.50.1820">
    <property type="entry name" value="alpha/beta hydrolase"/>
    <property type="match status" value="1"/>
</dbReference>